<feature type="compositionally biased region" description="Polar residues" evidence="1">
    <location>
        <begin position="447"/>
        <end position="456"/>
    </location>
</feature>
<protein>
    <submittedName>
        <fullName evidence="2">Uncharacterized protein</fullName>
    </submittedName>
</protein>
<proteinExistence type="predicted"/>
<evidence type="ECO:0000256" key="1">
    <source>
        <dbReference type="SAM" id="MobiDB-lite"/>
    </source>
</evidence>
<feature type="compositionally biased region" description="Low complexity" evidence="1">
    <location>
        <begin position="162"/>
        <end position="172"/>
    </location>
</feature>
<dbReference type="EMBL" id="PGCI01000050">
    <property type="protein sequence ID" value="PLW45224.1"/>
    <property type="molecule type" value="Genomic_DNA"/>
</dbReference>
<feature type="region of interest" description="Disordered" evidence="1">
    <location>
        <begin position="509"/>
        <end position="561"/>
    </location>
</feature>
<sequence length="590" mass="65175">MPSPILLSSDPVSADSLSFPTTPTSTTHHHHSTLPLESTLPSSPPSLPLPLDEHHLNSLSKLNKLMNTGVQVTPHKQLNRALSKLLAEKPMLKNSHQQVGMNDLIERLSSLASKHQMHSNLEQPRSKRIRIEAAPDGSASLVISPCNYQPHHLHPTTVAPASLFSSPSSSKSSHNHRRSHSEINQHSPLVSATTPQYGRVIMKKEALINKLGFKAAQRAIRRANGHQRKPYQPAKPSSLPPPSSSSPLSSPHVCRTGSSIRKWLESADEEEEEEEEDEDDEHETSQPLPRARGLMDSLSKLAKESKPSLNSDAQPTDPQSLFWSPVKTKKSGDRSSSHSNNNGHHQELIDRLDRMNALEMGSERARWALVERPTTPPNQRSFFHSDDVVHYRPQRPGGPQDRPDLYGPFSQLAFPSHTIGSEGSLPRMLKPGCNLNQAFLVLAPSPKMQNSPGTSDTNDENRSPETAPTCHHRSSQLPSANSCERPATNDYSPCSPLHHDLRKLVDLHHHQQSPGRTDTPHLPRQSLRSTPLLRSPSRSHDSLDLRGLVGMDPNRLPDPPSSPFSEPFLDLIPFSSSSGTDPLDDFLGLF</sequence>
<feature type="region of interest" description="Disordered" evidence="1">
    <location>
        <begin position="224"/>
        <end position="346"/>
    </location>
</feature>
<feature type="compositionally biased region" description="Acidic residues" evidence="1">
    <location>
        <begin position="266"/>
        <end position="282"/>
    </location>
</feature>
<organism evidence="2 3">
    <name type="scientific">Puccinia coronata f. sp. avenae</name>
    <dbReference type="NCBI Taxonomy" id="200324"/>
    <lineage>
        <taxon>Eukaryota</taxon>
        <taxon>Fungi</taxon>
        <taxon>Dikarya</taxon>
        <taxon>Basidiomycota</taxon>
        <taxon>Pucciniomycotina</taxon>
        <taxon>Pucciniomycetes</taxon>
        <taxon>Pucciniales</taxon>
        <taxon>Pucciniaceae</taxon>
        <taxon>Puccinia</taxon>
    </lineage>
</organism>
<gene>
    <name evidence="2" type="ORF">PCASD_04023</name>
</gene>
<feature type="compositionally biased region" description="Low complexity" evidence="1">
    <location>
        <begin position="16"/>
        <end position="26"/>
    </location>
</feature>
<feature type="compositionally biased region" description="Polar residues" evidence="1">
    <location>
        <begin position="182"/>
        <end position="191"/>
    </location>
</feature>
<evidence type="ECO:0000313" key="2">
    <source>
        <dbReference type="EMBL" id="PLW45224.1"/>
    </source>
</evidence>
<dbReference type="AlphaFoldDB" id="A0A2N5V5E8"/>
<feature type="compositionally biased region" description="Low complexity" evidence="1">
    <location>
        <begin position="522"/>
        <end position="536"/>
    </location>
</feature>
<accession>A0A2N5V5E8</accession>
<feature type="compositionally biased region" description="Polar residues" evidence="1">
    <location>
        <begin position="307"/>
        <end position="322"/>
    </location>
</feature>
<comment type="caution">
    <text evidence="2">The sequence shown here is derived from an EMBL/GenBank/DDBJ whole genome shotgun (WGS) entry which is preliminary data.</text>
</comment>
<name>A0A2N5V5E8_9BASI</name>
<feature type="region of interest" description="Disordered" evidence="1">
    <location>
        <begin position="444"/>
        <end position="489"/>
    </location>
</feature>
<feature type="region of interest" description="Disordered" evidence="1">
    <location>
        <begin position="1"/>
        <end position="51"/>
    </location>
</feature>
<reference evidence="2 3" key="1">
    <citation type="submission" date="2017-11" db="EMBL/GenBank/DDBJ databases">
        <title>De novo assembly and phasing of dikaryotic genomes from two isolates of Puccinia coronata f. sp. avenae, the causal agent of oat crown rust.</title>
        <authorList>
            <person name="Miller M.E."/>
            <person name="Zhang Y."/>
            <person name="Omidvar V."/>
            <person name="Sperschneider J."/>
            <person name="Schwessinger B."/>
            <person name="Raley C."/>
            <person name="Palmer J.M."/>
            <person name="Garnica D."/>
            <person name="Upadhyaya N."/>
            <person name="Rathjen J."/>
            <person name="Taylor J.M."/>
            <person name="Park R.F."/>
            <person name="Dodds P.N."/>
            <person name="Hirsch C.D."/>
            <person name="Kianian S.F."/>
            <person name="Figueroa M."/>
        </authorList>
    </citation>
    <scope>NUCLEOTIDE SEQUENCE [LARGE SCALE GENOMIC DNA]</scope>
    <source>
        <strain evidence="2">12SD80</strain>
    </source>
</reference>
<evidence type="ECO:0000313" key="3">
    <source>
        <dbReference type="Proteomes" id="UP000235392"/>
    </source>
</evidence>
<dbReference type="Proteomes" id="UP000235392">
    <property type="component" value="Unassembled WGS sequence"/>
</dbReference>
<feature type="region of interest" description="Disordered" evidence="1">
    <location>
        <begin position="153"/>
        <end position="191"/>
    </location>
</feature>